<protein>
    <recommendedName>
        <fullName evidence="3">MmcQ/YjbR family DNA-binding protein</fullName>
    </recommendedName>
</protein>
<comment type="caution">
    <text evidence="1">The sequence shown here is derived from an EMBL/GenBank/DDBJ whole genome shotgun (WGS) entry which is preliminary data.</text>
</comment>
<keyword evidence="2" id="KW-1185">Reference proteome</keyword>
<proteinExistence type="predicted"/>
<dbReference type="Gene3D" id="3.90.1150.30">
    <property type="match status" value="1"/>
</dbReference>
<accession>A0A5B2XSE1</accession>
<dbReference type="Pfam" id="PF04237">
    <property type="entry name" value="YjbR"/>
    <property type="match status" value="1"/>
</dbReference>
<dbReference type="EMBL" id="VUOB01000005">
    <property type="protein sequence ID" value="KAA2265852.1"/>
    <property type="molecule type" value="Genomic_DNA"/>
</dbReference>
<evidence type="ECO:0008006" key="3">
    <source>
        <dbReference type="Google" id="ProtNLM"/>
    </source>
</evidence>
<evidence type="ECO:0000313" key="1">
    <source>
        <dbReference type="EMBL" id="KAA2265852.1"/>
    </source>
</evidence>
<dbReference type="SUPFAM" id="SSF142906">
    <property type="entry name" value="YjbR-like"/>
    <property type="match status" value="1"/>
</dbReference>
<sequence length="121" mass="13543">MATEHDVRQIIATLPDTSELLSAGAPYFRVSRRGFAKLRQNPEALVVHTRDLEEKDAMLRAAPEKFFTSPHYEGAPNVLVRLAAVDVDELTDLLVASWRVRAPEELRARFDQGLDARSGSQ</sequence>
<evidence type="ECO:0000313" key="2">
    <source>
        <dbReference type="Proteomes" id="UP000323454"/>
    </source>
</evidence>
<gene>
    <name evidence="1" type="ORF">F0L68_04235</name>
</gene>
<dbReference type="InterPro" id="IPR058532">
    <property type="entry name" value="YjbR/MT2646/Rv2570-like"/>
</dbReference>
<dbReference type="AlphaFoldDB" id="A0A5B2XSE1"/>
<name>A0A5B2XSE1_9PSEU</name>
<reference evidence="1 2" key="1">
    <citation type="submission" date="2019-09" db="EMBL/GenBank/DDBJ databases">
        <title>Goodfellowia gen. nov., a new genus of the Pseudonocardineae related to Actinoalloteichus, containing Goodfellowia coeruleoviolacea gen. nov., comb. nov. gen. nov., comb. nov.</title>
        <authorList>
            <person name="Labeda D."/>
        </authorList>
    </citation>
    <scope>NUCLEOTIDE SEQUENCE [LARGE SCALE GENOMIC DNA]</scope>
    <source>
        <strain evidence="1 2">AN110305</strain>
    </source>
</reference>
<dbReference type="InterPro" id="IPR038056">
    <property type="entry name" value="YjbR-like_sf"/>
</dbReference>
<dbReference type="OrthoDB" id="954305at2"/>
<reference evidence="1 2" key="2">
    <citation type="submission" date="2019-09" db="EMBL/GenBank/DDBJ databases">
        <authorList>
            <person name="Jin C."/>
        </authorList>
    </citation>
    <scope>NUCLEOTIDE SEQUENCE [LARGE SCALE GENOMIC DNA]</scope>
    <source>
        <strain evidence="1 2">AN110305</strain>
    </source>
</reference>
<dbReference type="Proteomes" id="UP000323454">
    <property type="component" value="Unassembled WGS sequence"/>
</dbReference>
<organism evidence="1 2">
    <name type="scientific">Solihabitans fulvus</name>
    <dbReference type="NCBI Taxonomy" id="1892852"/>
    <lineage>
        <taxon>Bacteria</taxon>
        <taxon>Bacillati</taxon>
        <taxon>Actinomycetota</taxon>
        <taxon>Actinomycetes</taxon>
        <taxon>Pseudonocardiales</taxon>
        <taxon>Pseudonocardiaceae</taxon>
        <taxon>Solihabitans</taxon>
    </lineage>
</organism>